<name>A0A518KCW3_9BACT</name>
<sequence>MSQVSPSSAAPDDDAIRRAKAEIESIVRQISELSRQDVSPDVYYEEFLNKVVSALQAPGGAIWTVSETGQMQLGYQINLRQTGLAENPIAQEQHGRLLHRVLSAPVGPGFKEGLVAPPRSGFSAEGEVIDSASAEHLPANATDFLLVLAPVHNDQGAQGIVEVFQRPGARPAVQQGYLNFLLQVCQLAGDYLRGRRLAHLADKQGLWDQLESFTRLAHDRLDVKQSAFTIANEGRRLIGADRVTVAVGHGGRLKIQAISGQDVFDTRSNVSTLLTKVARAAAKTREDVWYTGDTSKLAPQVEKAIDAYVDESQTKAMAILPLVDRRGVDPEATEEDLRKGGRREGEVIGALIVEQMVDNRIADGFTQRVDVVRTHSETALGNALEHEGLFLMPVWKALGKSTWMFRRHTLPKTVLVTGLIVGAIAAALLVQKDFLIEGDGKLRPQDVANVFTEIEGTVDELHVTDDSLVEKGEVLVELKNIDLGKDLERTRGELNAANREYLEIDRQLTSQRSENLTPEERSQKQARRATLYEQLIASKAELALLEKKQQLLSVLSPMTGQVITSRVEERLENRPVNRGQVLMEIADPKGNWIVEVEMPDKRLGHITKAINDSPDKSVDVDFLLATTTDKTFTGKLTEKNIAASAEVRGDEGNTVLLTVEFDQSEFREAILDPKVGAEVKARVHCGRASIAYAYLHDLVDFIRMKVLFRL</sequence>
<dbReference type="Gene3D" id="3.30.450.40">
    <property type="match status" value="1"/>
</dbReference>
<dbReference type="SUPFAM" id="SSF111369">
    <property type="entry name" value="HlyD-like secretion proteins"/>
    <property type="match status" value="1"/>
</dbReference>
<dbReference type="InterPro" id="IPR029016">
    <property type="entry name" value="GAF-like_dom_sf"/>
</dbReference>
<feature type="coiled-coil region" evidence="1">
    <location>
        <begin position="480"/>
        <end position="514"/>
    </location>
</feature>
<dbReference type="Gene3D" id="1.10.287.470">
    <property type="entry name" value="Helix hairpin bin"/>
    <property type="match status" value="1"/>
</dbReference>
<keyword evidence="3" id="KW-1185">Reference proteome</keyword>
<reference evidence="2 3" key="1">
    <citation type="submission" date="2019-02" db="EMBL/GenBank/DDBJ databases">
        <title>Deep-cultivation of Planctomycetes and their phenomic and genomic characterization uncovers novel biology.</title>
        <authorList>
            <person name="Wiegand S."/>
            <person name="Jogler M."/>
            <person name="Boedeker C."/>
            <person name="Pinto D."/>
            <person name="Vollmers J."/>
            <person name="Rivas-Marin E."/>
            <person name="Kohn T."/>
            <person name="Peeters S.H."/>
            <person name="Heuer A."/>
            <person name="Rast P."/>
            <person name="Oberbeckmann S."/>
            <person name="Bunk B."/>
            <person name="Jeske O."/>
            <person name="Meyerdierks A."/>
            <person name="Storesund J.E."/>
            <person name="Kallscheuer N."/>
            <person name="Luecker S."/>
            <person name="Lage O.M."/>
            <person name="Pohl T."/>
            <person name="Merkel B.J."/>
            <person name="Hornburger P."/>
            <person name="Mueller R.-W."/>
            <person name="Bruemmer F."/>
            <person name="Labrenz M."/>
            <person name="Spormann A.M."/>
            <person name="Op den Camp H."/>
            <person name="Overmann J."/>
            <person name="Amann R."/>
            <person name="Jetten M.S.M."/>
            <person name="Mascher T."/>
            <person name="Medema M.H."/>
            <person name="Devos D.P."/>
            <person name="Kaster A.-K."/>
            <person name="Ovreas L."/>
            <person name="Rohde M."/>
            <person name="Galperin M.Y."/>
            <person name="Jogler C."/>
        </authorList>
    </citation>
    <scope>NUCLEOTIDE SEQUENCE [LARGE SCALE GENOMIC DNA]</scope>
    <source>
        <strain evidence="2 3">Spa11</strain>
    </source>
</reference>
<dbReference type="Gene3D" id="2.40.50.100">
    <property type="match status" value="1"/>
</dbReference>
<dbReference type="PANTHER" id="PTHR30367">
    <property type="entry name" value="P-HYDROXYBENZOIC ACID EFFLUX PUMP SUBUNIT AAEA-RELATED"/>
    <property type="match status" value="1"/>
</dbReference>
<dbReference type="PANTHER" id="PTHR30367:SF1">
    <property type="entry name" value="MULTIDRUG RESISTANCE PROTEIN MDTN"/>
    <property type="match status" value="1"/>
</dbReference>
<accession>A0A518KCW3</accession>
<organism evidence="2 3">
    <name type="scientific">Botrimarina mediterranea</name>
    <dbReference type="NCBI Taxonomy" id="2528022"/>
    <lineage>
        <taxon>Bacteria</taxon>
        <taxon>Pseudomonadati</taxon>
        <taxon>Planctomycetota</taxon>
        <taxon>Planctomycetia</taxon>
        <taxon>Pirellulales</taxon>
        <taxon>Lacipirellulaceae</taxon>
        <taxon>Botrimarina</taxon>
    </lineage>
</organism>
<evidence type="ECO:0000313" key="3">
    <source>
        <dbReference type="Proteomes" id="UP000316426"/>
    </source>
</evidence>
<dbReference type="RefSeq" id="WP_145115211.1">
    <property type="nucleotide sequence ID" value="NZ_CP036349.1"/>
</dbReference>
<dbReference type="AlphaFoldDB" id="A0A518KCW3"/>
<evidence type="ECO:0000256" key="1">
    <source>
        <dbReference type="SAM" id="Coils"/>
    </source>
</evidence>
<proteinExistence type="predicted"/>
<gene>
    <name evidence="2" type="ORF">Spa11_38610</name>
</gene>
<dbReference type="InterPro" id="IPR050393">
    <property type="entry name" value="MFP_Efflux_Pump"/>
</dbReference>
<keyword evidence="1" id="KW-0175">Coiled coil</keyword>
<evidence type="ECO:0000313" key="2">
    <source>
        <dbReference type="EMBL" id="QDV75641.1"/>
    </source>
</evidence>
<dbReference type="Proteomes" id="UP000316426">
    <property type="component" value="Chromosome"/>
</dbReference>
<dbReference type="KEGG" id="bmei:Spa11_38610"/>
<protein>
    <submittedName>
        <fullName evidence="2">Multidrug resistance protein MdtN</fullName>
    </submittedName>
</protein>
<dbReference type="EMBL" id="CP036349">
    <property type="protein sequence ID" value="QDV75641.1"/>
    <property type="molecule type" value="Genomic_DNA"/>
</dbReference>